<evidence type="ECO:0000256" key="1">
    <source>
        <dbReference type="SAM" id="MobiDB-lite"/>
    </source>
</evidence>
<evidence type="ECO:0000313" key="3">
    <source>
        <dbReference type="Proteomes" id="UP001499987"/>
    </source>
</evidence>
<comment type="caution">
    <text evidence="2">The sequence shown here is derived from an EMBL/GenBank/DDBJ whole genome shotgun (WGS) entry which is preliminary data.</text>
</comment>
<evidence type="ECO:0000313" key="2">
    <source>
        <dbReference type="EMBL" id="GAA1128899.1"/>
    </source>
</evidence>
<evidence type="ECO:0008006" key="4">
    <source>
        <dbReference type="Google" id="ProtNLM"/>
    </source>
</evidence>
<organism evidence="2 3">
    <name type="scientific">Kitasatospora arboriphila</name>
    <dbReference type="NCBI Taxonomy" id="258052"/>
    <lineage>
        <taxon>Bacteria</taxon>
        <taxon>Bacillati</taxon>
        <taxon>Actinomycetota</taxon>
        <taxon>Actinomycetes</taxon>
        <taxon>Kitasatosporales</taxon>
        <taxon>Streptomycetaceae</taxon>
        <taxon>Kitasatospora</taxon>
    </lineage>
</organism>
<name>A0ABN1U8H4_9ACTN</name>
<keyword evidence="3" id="KW-1185">Reference proteome</keyword>
<dbReference type="Proteomes" id="UP001499987">
    <property type="component" value="Unassembled WGS sequence"/>
</dbReference>
<feature type="region of interest" description="Disordered" evidence="1">
    <location>
        <begin position="324"/>
        <end position="348"/>
    </location>
</feature>
<reference evidence="2 3" key="1">
    <citation type="journal article" date="2019" name="Int. J. Syst. Evol. Microbiol.">
        <title>The Global Catalogue of Microorganisms (GCM) 10K type strain sequencing project: providing services to taxonomists for standard genome sequencing and annotation.</title>
        <authorList>
            <consortium name="The Broad Institute Genomics Platform"/>
            <consortium name="The Broad Institute Genome Sequencing Center for Infectious Disease"/>
            <person name="Wu L."/>
            <person name="Ma J."/>
        </authorList>
    </citation>
    <scope>NUCLEOTIDE SEQUENCE [LARGE SCALE GENOMIC DNA]</scope>
    <source>
        <strain evidence="2 3">JCM 13002</strain>
    </source>
</reference>
<dbReference type="RefSeq" id="WP_344628497.1">
    <property type="nucleotide sequence ID" value="NZ_BAAALD010000189.1"/>
</dbReference>
<sequence length="391" mass="41415">MGEVGSKSREYLDGLFTPGLRLGGDPHTPYSWIEIVGVQEVTVIRLPSGRLVVDSPWSTAPPRELALRIPPGDYRVEVAWADSPSLIDGYYREHRECAATRLCVRDEPVVSWEVALGVGEEGPGPDTAASGFAAEEAMGCFADATAWEQLTEPFRRDLAKVTAAGFGGPPIGRDTEDLCDGHFELVRDEARGADLLTVCVPEGWAQVWVGRTRDGEVAVVLARVGCPPGPDANPRGWDSSCEWVTRLRVPAGTGNRSGRLFHSVAFLAARRSETHTYARRALDMPAGRWPGAGRARGAAASPCRSRVAPRASCGGPNCTARGVRSLSRANTGRPPGPTDMAHPKAGRGDGLAGLRGQEVRAAVAPPIADGALFGSLVADVGRRAGAGISER</sequence>
<dbReference type="Pfam" id="PF14025">
    <property type="entry name" value="DUF4241"/>
    <property type="match status" value="1"/>
</dbReference>
<dbReference type="InterPro" id="IPR025335">
    <property type="entry name" value="DUF4241"/>
</dbReference>
<gene>
    <name evidence="2" type="ORF">GCM10009663_77660</name>
</gene>
<proteinExistence type="predicted"/>
<dbReference type="EMBL" id="BAAALD010000189">
    <property type="protein sequence ID" value="GAA1128899.1"/>
    <property type="molecule type" value="Genomic_DNA"/>
</dbReference>
<protein>
    <recommendedName>
        <fullName evidence="4">DUF4241 domain-containing protein</fullName>
    </recommendedName>
</protein>
<accession>A0ABN1U8H4</accession>